<evidence type="ECO:0000256" key="1">
    <source>
        <dbReference type="SAM" id="MobiDB-lite"/>
    </source>
</evidence>
<dbReference type="PANTHER" id="PTHR30121:SF12">
    <property type="entry name" value="TYPE IV SECRETION SYSTEM PROTEIN CAGE"/>
    <property type="match status" value="1"/>
</dbReference>
<dbReference type="InterPro" id="IPR043964">
    <property type="entry name" value="P-loop_TraG"/>
</dbReference>
<feature type="region of interest" description="Disordered" evidence="1">
    <location>
        <begin position="761"/>
        <end position="859"/>
    </location>
</feature>
<feature type="compositionally biased region" description="Basic and acidic residues" evidence="1">
    <location>
        <begin position="764"/>
        <end position="776"/>
    </location>
</feature>
<accession>A0A9X2Q1L3</accession>
<dbReference type="Proteomes" id="UP001155057">
    <property type="component" value="Unassembled WGS sequence"/>
</dbReference>
<evidence type="ECO:0000259" key="2">
    <source>
        <dbReference type="Pfam" id="PF19044"/>
    </source>
</evidence>
<feature type="compositionally biased region" description="Basic and acidic residues" evidence="1">
    <location>
        <begin position="832"/>
        <end position="852"/>
    </location>
</feature>
<dbReference type="PANTHER" id="PTHR30121">
    <property type="entry name" value="UNCHARACTERIZED PROTEIN YJGR-RELATED"/>
    <property type="match status" value="1"/>
</dbReference>
<proteinExistence type="predicted"/>
<dbReference type="InterPro" id="IPR027417">
    <property type="entry name" value="P-loop_NTPase"/>
</dbReference>
<evidence type="ECO:0000313" key="4">
    <source>
        <dbReference type="Proteomes" id="UP001155057"/>
    </source>
</evidence>
<reference evidence="3" key="1">
    <citation type="submission" date="2022-08" db="EMBL/GenBank/DDBJ databases">
        <title>Genomic Encyclopedia of Type Strains, Phase V (KMG-V): Genome sequencing to study the core and pangenomes of soil and plant-associated prokaryotes.</title>
        <authorList>
            <person name="Whitman W."/>
        </authorList>
    </citation>
    <scope>NUCLEOTIDE SEQUENCE</scope>
    <source>
        <strain evidence="3">SP3049</strain>
    </source>
</reference>
<dbReference type="SUPFAM" id="SSF52540">
    <property type="entry name" value="P-loop containing nucleoside triphosphate hydrolases"/>
    <property type="match status" value="1"/>
</dbReference>
<dbReference type="InterPro" id="IPR051162">
    <property type="entry name" value="T4SS_component"/>
</dbReference>
<dbReference type="RefSeq" id="WP_259123753.1">
    <property type="nucleotide sequence ID" value="NZ_JANUAE010000004.1"/>
</dbReference>
<gene>
    <name evidence="3" type="ORF">GGP61_001451</name>
</gene>
<dbReference type="AlphaFoldDB" id="A0A9X2Q1L3"/>
<comment type="caution">
    <text evidence="3">The sequence shown here is derived from an EMBL/GenBank/DDBJ whole genome shotgun (WGS) entry which is preliminary data.</text>
</comment>
<dbReference type="Gene3D" id="3.40.50.300">
    <property type="entry name" value="P-loop containing nucleotide triphosphate hydrolases"/>
    <property type="match status" value="2"/>
</dbReference>
<dbReference type="EMBL" id="JANUAE010000004">
    <property type="protein sequence ID" value="MCS3709847.1"/>
    <property type="molecule type" value="Genomic_DNA"/>
</dbReference>
<feature type="domain" description="TraG P-loop" evidence="2">
    <location>
        <begin position="405"/>
        <end position="466"/>
    </location>
</feature>
<organism evidence="3 4">
    <name type="scientific">Salinibacter ruber</name>
    <dbReference type="NCBI Taxonomy" id="146919"/>
    <lineage>
        <taxon>Bacteria</taxon>
        <taxon>Pseudomonadati</taxon>
        <taxon>Rhodothermota</taxon>
        <taxon>Rhodothermia</taxon>
        <taxon>Rhodothermales</taxon>
        <taxon>Salinibacteraceae</taxon>
        <taxon>Salinibacter</taxon>
    </lineage>
</organism>
<name>A0A9X2Q1L3_9BACT</name>
<feature type="compositionally biased region" description="Acidic residues" evidence="1">
    <location>
        <begin position="813"/>
        <end position="824"/>
    </location>
</feature>
<dbReference type="Pfam" id="PF19044">
    <property type="entry name" value="P-loop_TraG"/>
    <property type="match status" value="1"/>
</dbReference>
<sequence>MVDSLADRVERLLNTVDGETMLHVDTIRIPSTEYASADGACPPVAEFLDQERRKDYSSGEHFENRTFIALTISPASESSTSFLSSYAYTGDYNTASSFEEKVSYAQERAREFRQYIPDDLNPTRLSGSDLTSYLYLMMTGDPQKVTAPPPEYPSLRYLFAHDLHSGFEPKLGDKWYSVVGIWGYPEKVSMGVSEALYDVSFPYRFSNRLIGLNKADALAAIKDRTKKFQMQANDFWSLLADNPDEADPNDLWKDDHAQAMAFETKEVERTVQSGTSLLHHTGTVIVWDEDKDRCREKAVEVKKHLRNVGGGYVVDQEKGMATEALFGSWAGHGEPNKRRYLMLSPSATRQLPVTGTYAGPETTPCSYYESDDGTQPPPLFYASTEESVPFRYSPFGYSGDVGHQAVVGPTGTGKSIFLAFQALRQLHFEGGRSIIFDRGHSFAPLTEAVDGVYYDLDEMETGFQPFSNVDHAPERRWAVTWISEICRHQGLTVDPDRRAKISETLKDLGTRSQHRRTLRNFQELIRGLDKQVAKALNPYSGKGELGNLLNGSEDQFRDSHFITIELGTITELDPQIFTPVLTYLFHKVGTLLSPERPTHVIADEYFALAKKSKAGRDQIEQALRTYRKENAFVTIGTQSPADLTGEDLQGITNSIKSYIMLPNPKATSPAQEKHYKSIGLNDEQINLISQARKKRDYISIQPRGARKFDLGLDVELAFLENYRDLSLKETAQKILEYKSEYGSRWIYEWLRARGMEEAANAAPLDKKRSDGTHDIKFLPAPSSHREMAPTAGPQHLDGDGSDGPAVVLPETFPSEDDPDVDDDSGPQSSNDRPSRDPNPKSENDPPSGREESAGSGNSP</sequence>
<protein>
    <submittedName>
        <fullName evidence="3">Type IV secretion system protein VirB4</fullName>
    </submittedName>
</protein>
<evidence type="ECO:0000313" key="3">
    <source>
        <dbReference type="EMBL" id="MCS3709847.1"/>
    </source>
</evidence>